<dbReference type="InterPro" id="IPR043128">
    <property type="entry name" value="Rev_trsase/Diguanyl_cyclase"/>
</dbReference>
<dbReference type="InterPro" id="IPR043502">
    <property type="entry name" value="DNA/RNA_pol_sf"/>
</dbReference>
<comment type="caution">
    <text evidence="4">The sequence shown here is derived from an EMBL/GenBank/DDBJ whole genome shotgun (WGS) entry which is preliminary data.</text>
</comment>
<protein>
    <submittedName>
        <fullName evidence="4">Retrovirus polyprotein</fullName>
    </submittedName>
</protein>
<name>A0ABR4M8V0_9PEZI</name>
<organism evidence="4 5">
    <name type="scientific">Ceratocystis lukuohia</name>
    <dbReference type="NCBI Taxonomy" id="2019550"/>
    <lineage>
        <taxon>Eukaryota</taxon>
        <taxon>Fungi</taxon>
        <taxon>Dikarya</taxon>
        <taxon>Ascomycota</taxon>
        <taxon>Pezizomycotina</taxon>
        <taxon>Sordariomycetes</taxon>
        <taxon>Hypocreomycetidae</taxon>
        <taxon>Microascales</taxon>
        <taxon>Ceratocystidaceae</taxon>
        <taxon>Ceratocystis</taxon>
    </lineage>
</organism>
<gene>
    <name evidence="4" type="ORF">HOO65_100100</name>
</gene>
<dbReference type="GeneID" id="98121669"/>
<dbReference type="InterPro" id="IPR050951">
    <property type="entry name" value="Retrovirus_Pol_polyprotein"/>
</dbReference>
<reference evidence="4 5" key="1">
    <citation type="submission" date="2020-05" db="EMBL/GenBank/DDBJ databases">
        <title>Ceratocystis lukuohia genome.</title>
        <authorList>
            <person name="Harrington T.C."/>
            <person name="Kim K."/>
            <person name="Mayers C.G."/>
        </authorList>
    </citation>
    <scope>NUCLEOTIDE SEQUENCE [LARGE SCALE GENOMIC DNA]</scope>
    <source>
        <strain evidence="4 5">C4212</strain>
    </source>
</reference>
<evidence type="ECO:0000313" key="4">
    <source>
        <dbReference type="EMBL" id="KAL2884696.1"/>
    </source>
</evidence>
<sequence>MSREELLVLWKTLYELLNSGFIQASSAEGGAPVIFVKKPGGGIHFYIDYHTLNNTIEKDGYPLPLIYNTLHDIASAKYISKVDIISAFHCLQVKEGHELQTVFHTHLSSFEWLVTLFSLSGALASFQQFINHVLSQWLGITCSAYLDDVVIYTSGSREDHHKLVYQIIKALDDAGLQLDWDKSDFKSSSIKYLGFIVEPGIGIHTDPEKTYTIQEWEALTSIHGLYSFLGFANFYHYFIKNYLTLAMPLTTLTKKDQPFV</sequence>
<evidence type="ECO:0000256" key="2">
    <source>
        <dbReference type="ARBA" id="ARBA00023128"/>
    </source>
</evidence>
<dbReference type="Gene3D" id="3.10.10.10">
    <property type="entry name" value="HIV Type 1 Reverse Transcriptase, subunit A, domain 1"/>
    <property type="match status" value="1"/>
</dbReference>
<feature type="domain" description="Reverse transcriptase" evidence="3">
    <location>
        <begin position="36"/>
        <end position="197"/>
    </location>
</feature>
<evidence type="ECO:0000313" key="5">
    <source>
        <dbReference type="Proteomes" id="UP001610728"/>
    </source>
</evidence>
<dbReference type="Proteomes" id="UP001610728">
    <property type="component" value="Unassembled WGS sequence"/>
</dbReference>
<dbReference type="RefSeq" id="XP_070855877.1">
    <property type="nucleotide sequence ID" value="XM_071001717.1"/>
</dbReference>
<dbReference type="CDD" id="cd01647">
    <property type="entry name" value="RT_LTR"/>
    <property type="match status" value="1"/>
</dbReference>
<dbReference type="Gene3D" id="3.30.70.270">
    <property type="match status" value="2"/>
</dbReference>
<proteinExistence type="predicted"/>
<dbReference type="SUPFAM" id="SSF56672">
    <property type="entry name" value="DNA/RNA polymerases"/>
    <property type="match status" value="1"/>
</dbReference>
<keyword evidence="5" id="KW-1185">Reference proteome</keyword>
<evidence type="ECO:0000259" key="3">
    <source>
        <dbReference type="Pfam" id="PF00078"/>
    </source>
</evidence>
<dbReference type="Pfam" id="PF00078">
    <property type="entry name" value="RVT_1"/>
    <property type="match status" value="1"/>
</dbReference>
<keyword evidence="2" id="KW-0496">Mitochondrion</keyword>
<dbReference type="PANTHER" id="PTHR37984:SF5">
    <property type="entry name" value="PROTEIN NYNRIN-LIKE"/>
    <property type="match status" value="1"/>
</dbReference>
<dbReference type="InterPro" id="IPR000477">
    <property type="entry name" value="RT_dom"/>
</dbReference>
<dbReference type="EMBL" id="JABSNW010000010">
    <property type="protein sequence ID" value="KAL2884696.1"/>
    <property type="molecule type" value="Genomic_DNA"/>
</dbReference>
<accession>A0ABR4M8V0</accession>
<dbReference type="PANTHER" id="PTHR37984">
    <property type="entry name" value="PROTEIN CBG26694"/>
    <property type="match status" value="1"/>
</dbReference>
<evidence type="ECO:0000256" key="1">
    <source>
        <dbReference type="ARBA" id="ARBA00004173"/>
    </source>
</evidence>
<comment type="subcellular location">
    <subcellularLocation>
        <location evidence="1">Mitochondrion</location>
    </subcellularLocation>
</comment>